<organism evidence="7 8">
    <name type="scientific">Trametes pubescens</name>
    <name type="common">White-rot fungus</name>
    <dbReference type="NCBI Taxonomy" id="154538"/>
    <lineage>
        <taxon>Eukaryota</taxon>
        <taxon>Fungi</taxon>
        <taxon>Dikarya</taxon>
        <taxon>Basidiomycota</taxon>
        <taxon>Agaricomycotina</taxon>
        <taxon>Agaricomycetes</taxon>
        <taxon>Polyporales</taxon>
        <taxon>Polyporaceae</taxon>
        <taxon>Trametes</taxon>
    </lineage>
</organism>
<dbReference type="OMA" id="CVLCHRE"/>
<dbReference type="GO" id="GO:0008270">
    <property type="term" value="F:zinc ion binding"/>
    <property type="evidence" value="ECO:0007669"/>
    <property type="project" value="UniProtKB-KW"/>
</dbReference>
<dbReference type="Pfam" id="PF12171">
    <property type="entry name" value="zf-C2H2_jaz"/>
    <property type="match status" value="1"/>
</dbReference>
<dbReference type="SUPFAM" id="SSF57667">
    <property type="entry name" value="beta-beta-alpha zinc fingers"/>
    <property type="match status" value="2"/>
</dbReference>
<dbReference type="AlphaFoldDB" id="A0A1M2V9T1"/>
<protein>
    <recommendedName>
        <fullName evidence="6">C2H2-type domain-containing protein</fullName>
    </recommendedName>
</protein>
<evidence type="ECO:0000313" key="7">
    <source>
        <dbReference type="EMBL" id="OJT04398.1"/>
    </source>
</evidence>
<keyword evidence="8" id="KW-1185">Reference proteome</keyword>
<dbReference type="InterPro" id="IPR022755">
    <property type="entry name" value="Znf_C2H2_jaz"/>
</dbReference>
<feature type="domain" description="C2H2-type" evidence="6">
    <location>
        <begin position="103"/>
        <end position="132"/>
    </location>
</feature>
<keyword evidence="2" id="KW-0677">Repeat</keyword>
<reference evidence="7 8" key="1">
    <citation type="submission" date="2016-10" db="EMBL/GenBank/DDBJ databases">
        <title>Genome sequence of the basidiomycete white-rot fungus Trametes pubescens.</title>
        <authorList>
            <person name="Makela M.R."/>
            <person name="Granchi Z."/>
            <person name="Peng M."/>
            <person name="De Vries R.P."/>
            <person name="Grigoriev I."/>
            <person name="Riley R."/>
            <person name="Hilden K."/>
        </authorList>
    </citation>
    <scope>NUCLEOTIDE SEQUENCE [LARGE SCALE GENOMIC DNA]</scope>
    <source>
        <strain evidence="7 8">FBCC735</strain>
    </source>
</reference>
<feature type="domain" description="C2H2-type" evidence="6">
    <location>
        <begin position="214"/>
        <end position="243"/>
    </location>
</feature>
<dbReference type="SMART" id="SM00355">
    <property type="entry name" value="ZnF_C2H2"/>
    <property type="match status" value="7"/>
</dbReference>
<dbReference type="Proteomes" id="UP000184267">
    <property type="component" value="Unassembled WGS sequence"/>
</dbReference>
<keyword evidence="4" id="KW-0862">Zinc</keyword>
<dbReference type="InterPro" id="IPR013087">
    <property type="entry name" value="Znf_C2H2_type"/>
</dbReference>
<sequence>MIHHCQYCPTSFYWEDELWAHEDDFHPICGPCNKRFSSQWGLTQHYVQSPRHAYCQRCRLLFPDWPALYSHYDKQHYYCSVCISIFEFEVGLHEHHRQKHADLYCVPCKRMFQNANNLDSHRRSAIHQGRTVQCPMQGCTGTFVSKAALILHLESGACVSRMTRDTINRIVAQVDRSNIITNPARLITGAPTSTGGTTITATWATQRAWNGTHYECYLCHRGYKSLPALNQHLQSPAHAEKMYRCPQGWSGCGAEFGTLSAFCQHVEGGKCGVRRFQGEFDRVMGQLSSGMKQLTMGR</sequence>
<accession>A0A1M2V9T1</accession>
<dbReference type="PANTHER" id="PTHR24379:SF121">
    <property type="entry name" value="C2H2-TYPE DOMAIN-CONTAINING PROTEIN"/>
    <property type="match status" value="1"/>
</dbReference>
<evidence type="ECO:0000256" key="3">
    <source>
        <dbReference type="ARBA" id="ARBA00022771"/>
    </source>
</evidence>
<dbReference type="PROSITE" id="PS50157">
    <property type="entry name" value="ZINC_FINGER_C2H2_2"/>
    <property type="match status" value="2"/>
</dbReference>
<keyword evidence="3 5" id="KW-0863">Zinc-finger</keyword>
<name>A0A1M2V9T1_TRAPU</name>
<dbReference type="InterPro" id="IPR036236">
    <property type="entry name" value="Znf_C2H2_sf"/>
</dbReference>
<dbReference type="OrthoDB" id="6077919at2759"/>
<evidence type="ECO:0000259" key="6">
    <source>
        <dbReference type="PROSITE" id="PS50157"/>
    </source>
</evidence>
<keyword evidence="1" id="KW-0479">Metal-binding</keyword>
<dbReference type="PROSITE" id="PS00028">
    <property type="entry name" value="ZINC_FINGER_C2H2_1"/>
    <property type="match status" value="4"/>
</dbReference>
<evidence type="ECO:0000256" key="1">
    <source>
        <dbReference type="ARBA" id="ARBA00022723"/>
    </source>
</evidence>
<gene>
    <name evidence="7" type="ORF">TRAPUB_4854</name>
</gene>
<dbReference type="Pfam" id="PF12874">
    <property type="entry name" value="zf-met"/>
    <property type="match status" value="1"/>
</dbReference>
<evidence type="ECO:0000313" key="8">
    <source>
        <dbReference type="Proteomes" id="UP000184267"/>
    </source>
</evidence>
<evidence type="ECO:0000256" key="2">
    <source>
        <dbReference type="ARBA" id="ARBA00022737"/>
    </source>
</evidence>
<evidence type="ECO:0000256" key="4">
    <source>
        <dbReference type="ARBA" id="ARBA00022833"/>
    </source>
</evidence>
<comment type="caution">
    <text evidence="7">The sequence shown here is derived from an EMBL/GenBank/DDBJ whole genome shotgun (WGS) entry which is preliminary data.</text>
</comment>
<dbReference type="PANTHER" id="PTHR24379">
    <property type="entry name" value="KRAB AND ZINC FINGER DOMAIN-CONTAINING"/>
    <property type="match status" value="1"/>
</dbReference>
<dbReference type="EMBL" id="MNAD01001540">
    <property type="protein sequence ID" value="OJT04398.1"/>
    <property type="molecule type" value="Genomic_DNA"/>
</dbReference>
<dbReference type="Gene3D" id="3.30.160.60">
    <property type="entry name" value="Classic Zinc Finger"/>
    <property type="match status" value="2"/>
</dbReference>
<evidence type="ECO:0000256" key="5">
    <source>
        <dbReference type="PROSITE-ProRule" id="PRU00042"/>
    </source>
</evidence>
<proteinExistence type="predicted"/>
<dbReference type="STRING" id="154538.A0A1M2V9T1"/>